<keyword evidence="1" id="KW-0472">Membrane</keyword>
<reference evidence="2" key="1">
    <citation type="journal article" date="2015" name="Genome Biol. Evol.">
        <title>Organellar Genomes of White Spruce (Picea glauca): Assembly and Annotation.</title>
        <authorList>
            <person name="Jackman S.D."/>
            <person name="Warren R.L."/>
            <person name="Gibb E.A."/>
            <person name="Vandervalk B.P."/>
            <person name="Mohamadi H."/>
            <person name="Chu J."/>
            <person name="Raymond A."/>
            <person name="Pleasance S."/>
            <person name="Coope R."/>
            <person name="Wildung M.R."/>
            <person name="Ritland C.E."/>
            <person name="Bousquet J."/>
            <person name="Jones S.J."/>
            <person name="Bohlmann J."/>
            <person name="Birol I."/>
        </authorList>
    </citation>
    <scope>NUCLEOTIDE SEQUENCE [LARGE SCALE GENOMIC DNA]</scope>
    <source>
        <tissue evidence="2">Flushing bud</tissue>
    </source>
</reference>
<proteinExistence type="predicted"/>
<protein>
    <submittedName>
        <fullName evidence="2">Uncharacterized protein</fullName>
    </submittedName>
</protein>
<dbReference type="EMBL" id="LKAM01000007">
    <property type="protein sequence ID" value="KUM47579.1"/>
    <property type="molecule type" value="Genomic_DNA"/>
</dbReference>
<geneLocation type="mitochondrion" evidence="2"/>
<accession>A0A101LY97</accession>
<evidence type="ECO:0000313" key="2">
    <source>
        <dbReference type="EMBL" id="KUM47579.1"/>
    </source>
</evidence>
<feature type="transmembrane region" description="Helical" evidence="1">
    <location>
        <begin position="58"/>
        <end position="79"/>
    </location>
</feature>
<keyword evidence="2" id="KW-0496">Mitochondrion</keyword>
<organism evidence="2">
    <name type="scientific">Picea glauca</name>
    <name type="common">White spruce</name>
    <name type="synonym">Pinus glauca</name>
    <dbReference type="NCBI Taxonomy" id="3330"/>
    <lineage>
        <taxon>Eukaryota</taxon>
        <taxon>Viridiplantae</taxon>
        <taxon>Streptophyta</taxon>
        <taxon>Embryophyta</taxon>
        <taxon>Tracheophyta</taxon>
        <taxon>Spermatophyta</taxon>
        <taxon>Pinopsida</taxon>
        <taxon>Pinidae</taxon>
        <taxon>Conifers I</taxon>
        <taxon>Pinales</taxon>
        <taxon>Pinaceae</taxon>
        <taxon>Picea</taxon>
    </lineage>
</organism>
<dbReference type="AlphaFoldDB" id="A0A101LY97"/>
<name>A0A101LY97_PICGL</name>
<gene>
    <name evidence="2" type="ORF">ABT39_MTgene5765</name>
</gene>
<sequence length="83" mass="9609">MGPLHYKNSTNSYSIVPIELHYRECCHFVRHGFRRAPTFHGPVARGWNNGGGRRGSMLVLLNMAILFWPNLCDACWLVWGYKM</sequence>
<evidence type="ECO:0000256" key="1">
    <source>
        <dbReference type="SAM" id="Phobius"/>
    </source>
</evidence>
<keyword evidence="1" id="KW-1133">Transmembrane helix</keyword>
<comment type="caution">
    <text evidence="2">The sequence shown here is derived from an EMBL/GenBank/DDBJ whole genome shotgun (WGS) entry which is preliminary data.</text>
</comment>
<keyword evidence="1" id="KW-0812">Transmembrane</keyword>